<gene>
    <name evidence="1" type="ORF">CCMP2556_LOCUS12637</name>
</gene>
<evidence type="ECO:0000313" key="1">
    <source>
        <dbReference type="EMBL" id="CAK9016801.1"/>
    </source>
</evidence>
<feature type="non-terminal residue" evidence="1">
    <location>
        <position position="440"/>
    </location>
</feature>
<proteinExistence type="predicted"/>
<accession>A0ABP0JQP8</accession>
<keyword evidence="2" id="KW-1185">Reference proteome</keyword>
<comment type="caution">
    <text evidence="1">The sequence shown here is derived from an EMBL/GenBank/DDBJ whole genome shotgun (WGS) entry which is preliminary data.</text>
</comment>
<dbReference type="EMBL" id="CAXAMN010006189">
    <property type="protein sequence ID" value="CAK9016801.1"/>
    <property type="molecule type" value="Genomic_DNA"/>
</dbReference>
<dbReference type="Proteomes" id="UP001642484">
    <property type="component" value="Unassembled WGS sequence"/>
</dbReference>
<name>A0ABP0JQP8_9DINO</name>
<reference evidence="1 2" key="1">
    <citation type="submission" date="2024-02" db="EMBL/GenBank/DDBJ databases">
        <authorList>
            <person name="Chen Y."/>
            <person name="Shah S."/>
            <person name="Dougan E. K."/>
            <person name="Thang M."/>
            <person name="Chan C."/>
        </authorList>
    </citation>
    <scope>NUCLEOTIDE SEQUENCE [LARGE SCALE GENOMIC DNA]</scope>
</reference>
<protein>
    <submittedName>
        <fullName evidence="1">Uncharacterized protein</fullName>
    </submittedName>
</protein>
<sequence length="440" mass="49583">MDCWNGYIGFCSQGSLFPLCHPHFSLFLQEWIAGISHCQHRSAPVILGKAKQTWAAEKALTGEASTGKELPIPWAVHGDGAPYSEIDSLRVISMRCMLSDVSVQHSQLLLASVPKQATVDSTWQPLWAEIANSLTILANGGVVWVICGDLEFFCQEFQFPTAMSNYPCKYCCATNFFGKNDVPFTDFRSAAAWRSTKLEAVEDIVDHPLMDVPAISFWTIKLDWLHLVDLGCASQLFGNVVWDLIEDHLEGPSRAAKLLELNHMICKAYQENNIPASKRLGRLSLSDVWNGGDDYPSLRHQKGRRVRYFSLVACQLAAEFAVADFGKHRLKAVEAMNDMYCLADRKEHVWSADTYNQFKQATHKMLLHYGWLAKKPMEKKLCRYSITQKHHKLACRYIDQCLYLAPRSTWCYGPESYMSMRIRIAAASVKGTGGTKLPGK</sequence>
<evidence type="ECO:0000313" key="2">
    <source>
        <dbReference type="Proteomes" id="UP001642484"/>
    </source>
</evidence>
<organism evidence="1 2">
    <name type="scientific">Durusdinium trenchii</name>
    <dbReference type="NCBI Taxonomy" id="1381693"/>
    <lineage>
        <taxon>Eukaryota</taxon>
        <taxon>Sar</taxon>
        <taxon>Alveolata</taxon>
        <taxon>Dinophyceae</taxon>
        <taxon>Suessiales</taxon>
        <taxon>Symbiodiniaceae</taxon>
        <taxon>Durusdinium</taxon>
    </lineage>
</organism>